<dbReference type="GO" id="GO:0031410">
    <property type="term" value="C:cytoplasmic vesicle"/>
    <property type="evidence" value="ECO:0007669"/>
    <property type="project" value="TreeGrafter"/>
</dbReference>
<comment type="caution">
    <text evidence="3">The sequence shown here is derived from an EMBL/GenBank/DDBJ whole genome shotgun (WGS) entry which is preliminary data.</text>
</comment>
<dbReference type="SUPFAM" id="SSF50156">
    <property type="entry name" value="PDZ domain-like"/>
    <property type="match status" value="1"/>
</dbReference>
<dbReference type="VEuPathDB" id="FungiDB:H257_03722"/>
<dbReference type="Proteomes" id="UP000266643">
    <property type="component" value="Unassembled WGS sequence"/>
</dbReference>
<dbReference type="InterPro" id="IPR043153">
    <property type="entry name" value="DENN_C"/>
</dbReference>
<accession>A0A397D2W2</accession>
<dbReference type="GO" id="GO:0032483">
    <property type="term" value="P:regulation of Rab protein signal transduction"/>
    <property type="evidence" value="ECO:0007669"/>
    <property type="project" value="TreeGrafter"/>
</dbReference>
<dbReference type="InterPro" id="IPR037516">
    <property type="entry name" value="Tripartite_DENN"/>
</dbReference>
<dbReference type="VEuPathDB" id="FungiDB:H257_08352"/>
<dbReference type="AlphaFoldDB" id="A0A397D2W2"/>
<gene>
    <name evidence="3" type="ORF">DYB30_010677</name>
</gene>
<dbReference type="InterPro" id="IPR001194">
    <property type="entry name" value="cDENN_dom"/>
</dbReference>
<dbReference type="InterPro" id="IPR012675">
    <property type="entry name" value="Beta-grasp_dom_sf"/>
</dbReference>
<reference evidence="3 4" key="1">
    <citation type="submission" date="2018-08" db="EMBL/GenBank/DDBJ databases">
        <title>Aphanomyces genome sequencing and annotation.</title>
        <authorList>
            <person name="Minardi D."/>
            <person name="Oidtmann B."/>
            <person name="Van Der Giezen M."/>
            <person name="Studholme D.J."/>
        </authorList>
    </citation>
    <scope>NUCLEOTIDE SEQUENCE [LARGE SCALE GENOMIC DNA]</scope>
    <source>
        <strain evidence="3 4">D2</strain>
    </source>
</reference>
<dbReference type="Gene3D" id="3.10.20.30">
    <property type="match status" value="1"/>
</dbReference>
<dbReference type="Pfam" id="PF02141">
    <property type="entry name" value="DENN"/>
    <property type="match status" value="1"/>
</dbReference>
<name>A0A397D2W2_APHAT</name>
<feature type="region of interest" description="Disordered" evidence="1">
    <location>
        <begin position="820"/>
        <end position="851"/>
    </location>
</feature>
<dbReference type="InterPro" id="IPR036034">
    <property type="entry name" value="PDZ_sf"/>
</dbReference>
<dbReference type="EMBL" id="QUTD01006632">
    <property type="protein sequence ID" value="RHY54302.1"/>
    <property type="molecule type" value="Genomic_DNA"/>
</dbReference>
<protein>
    <recommendedName>
        <fullName evidence="2">UDENN domain-containing protein</fullName>
    </recommendedName>
</protein>
<feature type="domain" description="UDENN" evidence="2">
    <location>
        <begin position="1"/>
        <end position="652"/>
    </location>
</feature>
<evidence type="ECO:0000259" key="2">
    <source>
        <dbReference type="PROSITE" id="PS50211"/>
    </source>
</evidence>
<proteinExistence type="predicted"/>
<dbReference type="VEuPathDB" id="FungiDB:H257_03721"/>
<organism evidence="3 4">
    <name type="scientific">Aphanomyces astaci</name>
    <name type="common">Crayfish plague agent</name>
    <dbReference type="NCBI Taxonomy" id="112090"/>
    <lineage>
        <taxon>Eukaryota</taxon>
        <taxon>Sar</taxon>
        <taxon>Stramenopiles</taxon>
        <taxon>Oomycota</taxon>
        <taxon>Saprolegniomycetes</taxon>
        <taxon>Saprolegniales</taxon>
        <taxon>Verrucalvaceae</taxon>
        <taxon>Aphanomyces</taxon>
    </lineage>
</organism>
<sequence length="894" mass="99317">MWSRVAAIGARRFASHAHKHVPEQFVRDQIVSVTLLDWEGSRHVVQGRVGQSLFEASRLSGLDIIQDDTLGGGGAAYSAIRTPEFTENLFGEGPASFLSHVVVSNEWVDKLPLPTDREVRILEDVPEDDWTKNSRLATEIILTKDLEGLVVAVPEAQPIETFTYTNSYEDEGPPQYTMFPPPAPHGGSVLDIHFGRDFVYAHTLLKSALPHVDDMCFQLLFQHLSVKNIMLVLNCMLLEQRILIHSSHHGLLTPVCEALCALLYPFVWEHVYIPMLPMKLIDYLQAPVPFFMGVHTSYLTTKIGADTFASCVVIHLDKDKVVRPIHATLPDWTGQDQPQIEDHHLPKFPLSPLATLVTTVKNVLDQYQPPTNPHTAATNRIRLRRKARTSDALTILRGTCSPSSLELDQDTPTPPPYAAPEVEITFGHGPLGITFESSRVWLLATGLADDPTTPSCAASAVVKAFPQLQNGLPGPAALSGLIAPGSYLLSVNDHSTLHLSFEATCELLRHESRPLVLRFQNATQLPYHNAMQFAARVRASSLVALPPNVPRPVQCLDHVEWVDAIRTAFATFFASQFPDILPFVTLQPALAASQKGQIARRHSVQRFVSFDREAFLRTRRRLSLAYFAAVVDTQAFAAFVNDTAVGQSPHLGFESPFVDLFHECVQLMDVPGAIHARLARGGDGTKRVLLQCQGIPTTKLHPVGYQRDEVKCQGNRSSPRAPEVTTTTTTSAMSKLFHDLELEINSPDVAEDEPVILVETPQKRKSITRQLEMMICGAAIELPTDEWGNGRRRRSLSDSSMLQLEEELLRPLDIDSAAAHGRRSPVKTDHHPLALDTKAPSQPQDDGAVKRKLKKVPRYVVGLLILYRYNPTRPVRPKLSSDKLWAAWRRKTKA</sequence>
<dbReference type="Gene3D" id="3.40.50.11500">
    <property type="match status" value="1"/>
</dbReference>
<dbReference type="InterPro" id="IPR051696">
    <property type="entry name" value="DENN_Domain_GEFs"/>
</dbReference>
<dbReference type="PROSITE" id="PS50211">
    <property type="entry name" value="DENN"/>
    <property type="match status" value="1"/>
</dbReference>
<dbReference type="Gene3D" id="2.30.42.10">
    <property type="match status" value="1"/>
</dbReference>
<evidence type="ECO:0000313" key="4">
    <source>
        <dbReference type="Proteomes" id="UP000266643"/>
    </source>
</evidence>
<dbReference type="PANTHER" id="PTHR12296">
    <property type="entry name" value="DENN DOMAIN-CONTAINING PROTEIN 4"/>
    <property type="match status" value="1"/>
</dbReference>
<dbReference type="PANTHER" id="PTHR12296:SF21">
    <property type="entry name" value="DENN DOMAIN-CONTAINING PROTEIN 3"/>
    <property type="match status" value="1"/>
</dbReference>
<dbReference type="SMART" id="SM00799">
    <property type="entry name" value="DENN"/>
    <property type="match status" value="1"/>
</dbReference>
<evidence type="ECO:0000256" key="1">
    <source>
        <dbReference type="SAM" id="MobiDB-lite"/>
    </source>
</evidence>
<evidence type="ECO:0000313" key="3">
    <source>
        <dbReference type="EMBL" id="RHY54302.1"/>
    </source>
</evidence>